<dbReference type="GO" id="GO:0004553">
    <property type="term" value="F:hydrolase activity, hydrolyzing O-glycosyl compounds"/>
    <property type="evidence" value="ECO:0007669"/>
    <property type="project" value="InterPro"/>
</dbReference>
<feature type="signal peptide" evidence="1">
    <location>
        <begin position="1"/>
        <end position="20"/>
    </location>
</feature>
<gene>
    <name evidence="4" type="ordered locus">Palpr_0316</name>
</gene>
<dbReference type="Pfam" id="PF19313">
    <property type="entry name" value="DUF5916"/>
    <property type="match status" value="1"/>
</dbReference>
<dbReference type="KEGG" id="ppn:Palpr_0316"/>
<keyword evidence="5" id="KW-1185">Reference proteome</keyword>
<organism evidence="4 5">
    <name type="scientific">Paludibacter propionicigenes (strain DSM 17365 / JCM 13257 / WB4)</name>
    <dbReference type="NCBI Taxonomy" id="694427"/>
    <lineage>
        <taxon>Bacteria</taxon>
        <taxon>Pseudomonadati</taxon>
        <taxon>Bacteroidota</taxon>
        <taxon>Bacteroidia</taxon>
        <taxon>Bacteroidales</taxon>
        <taxon>Paludibacteraceae</taxon>
        <taxon>Paludibacter</taxon>
    </lineage>
</organism>
<evidence type="ECO:0000313" key="5">
    <source>
        <dbReference type="Proteomes" id="UP000008718"/>
    </source>
</evidence>
<evidence type="ECO:0000259" key="3">
    <source>
        <dbReference type="Pfam" id="PF19313"/>
    </source>
</evidence>
<reference evidence="4 5" key="2">
    <citation type="journal article" date="2011" name="Stand. Genomic Sci.">
        <title>Complete genome sequence of Paludibacter propionicigenes type strain (WB4).</title>
        <authorList>
            <person name="Gronow S."/>
            <person name="Munk C."/>
            <person name="Lapidus A."/>
            <person name="Nolan M."/>
            <person name="Lucas S."/>
            <person name="Hammon N."/>
            <person name="Deshpande S."/>
            <person name="Cheng J.F."/>
            <person name="Tapia R."/>
            <person name="Han C."/>
            <person name="Goodwin L."/>
            <person name="Pitluck S."/>
            <person name="Liolios K."/>
            <person name="Ivanova N."/>
            <person name="Mavromatis K."/>
            <person name="Mikhailova N."/>
            <person name="Pati A."/>
            <person name="Chen A."/>
            <person name="Palaniappan K."/>
            <person name="Land M."/>
            <person name="Hauser L."/>
            <person name="Chang Y.J."/>
            <person name="Jeffries C.D."/>
            <person name="Brambilla E."/>
            <person name="Rohde M."/>
            <person name="Goker M."/>
            <person name="Detter J.C."/>
            <person name="Woyke T."/>
            <person name="Bristow J."/>
            <person name="Eisen J.A."/>
            <person name="Markowitz V."/>
            <person name="Hugenholtz P."/>
            <person name="Kyrpides N.C."/>
            <person name="Klenk H.P."/>
        </authorList>
    </citation>
    <scope>NUCLEOTIDE SEQUENCE [LARGE SCALE GENOMIC DNA]</scope>
    <source>
        <strain evidence="5">DSM 17365 / JCM 13257 / WB4</strain>
    </source>
</reference>
<dbReference type="eggNOG" id="COG2091">
    <property type="taxonomic scope" value="Bacteria"/>
</dbReference>
<feature type="chain" id="PRO_5003189310" evidence="1">
    <location>
        <begin position="21"/>
        <end position="804"/>
    </location>
</feature>
<dbReference type="GO" id="GO:0030246">
    <property type="term" value="F:carbohydrate binding"/>
    <property type="evidence" value="ECO:0007669"/>
    <property type="project" value="InterPro"/>
</dbReference>
<accession>E4T197</accession>
<name>E4T197_PALPW</name>
<sequence length="804" mass="92716">MKHQFIAVLLLLFCLNSVSAQEKKSVEAVRITKPIIIDGILDEEVYSQHKPTGGFLQIQPYNGKPAMESTEAYFFYDESAIYVGATLYDSKPDSIFNFLTERDDMGMSDFFGVYIDPYNQGQLAYGFFITPSGVQVDLKAIKRDGDNEDTNWNAVWESKTRVTDKGWTVEMRIPFSELRFSEKSGSTWGLNMFRNIRRYNSNNSWSFIDRKVSGFIHQEGQLTGIKDVKPPLRLSLSPYLATYFEPKSSTSSSSFLYKGGLDLKYGINESFTLDMMLVPDFGQIQSDDKKLNLSPYELYYSEKRQFFNEGTELFQRGNIFYSRRIGASPMFSAGDNLKDHEIVDYNPGETQLVNATKISGRTKDGWGIGVLNAMSLQSNATVKDTLTGLTHDVSVQPFTNYNVMVVDKSLKNNSYVSLINTNVYMFGSPFRANVSATEFQLRDKSKTYALKGKGAVSYRGDSIRETGYYGYLSLSKNKGNFQYGVYQDLYTDKYNPNDLGYLQRNNQKTTEVYAHAQKTEPFGIFREINGFVYWDYIRMFNPNTLYCNELGYNANAQFKNNYWLNINGRYDTDVYDYFEPRVSGRFYKRPRAYNFNLNLSTDERKPLNFYFHYGHGSQSSIGQYSNFGDFQTTLRIGKRFQISYMISFYNSTHEKGFVDKNSANDSIIFARRNVNSLENIFSSSYILSNKASLSLRARHYWSGANNKSFYLLQSDGSLADNPSYKQSKDQNYNAFTVDMSFRWNFAPGSELVCTWKNSAYTDQNVFNNNYWNNLHNTWLNQKNSISLKVLYYIDYNKFIKKKTV</sequence>
<reference key="1">
    <citation type="submission" date="2010-11" db="EMBL/GenBank/DDBJ databases">
        <title>The complete genome of Paludibacter propionicigenes DSM 17365.</title>
        <authorList>
            <consortium name="US DOE Joint Genome Institute (JGI-PGF)"/>
            <person name="Lucas S."/>
            <person name="Copeland A."/>
            <person name="Lapidus A."/>
            <person name="Bruce D."/>
            <person name="Goodwin L."/>
            <person name="Pitluck S."/>
            <person name="Kyrpides N."/>
            <person name="Mavromatis K."/>
            <person name="Ivanova N."/>
            <person name="Munk A.C."/>
            <person name="Brettin T."/>
            <person name="Detter J.C."/>
            <person name="Han C."/>
            <person name="Tapia R."/>
            <person name="Land M."/>
            <person name="Hauser L."/>
            <person name="Markowitz V."/>
            <person name="Cheng J.-F."/>
            <person name="Hugenholtz P."/>
            <person name="Woyke T."/>
            <person name="Wu D."/>
            <person name="Gronow S."/>
            <person name="Wellnitz S."/>
            <person name="Brambilla E."/>
            <person name="Klenk H.-P."/>
            <person name="Eisen J.A."/>
        </authorList>
    </citation>
    <scope>NUCLEOTIDE SEQUENCE</scope>
    <source>
        <strain>WB4</strain>
    </source>
</reference>
<dbReference type="GO" id="GO:0016052">
    <property type="term" value="P:carbohydrate catabolic process"/>
    <property type="evidence" value="ECO:0007669"/>
    <property type="project" value="InterPro"/>
</dbReference>
<dbReference type="Pfam" id="PF06452">
    <property type="entry name" value="CBM9_1"/>
    <property type="match status" value="1"/>
</dbReference>
<feature type="domain" description="Carbohydrate-binding" evidence="2">
    <location>
        <begin position="37"/>
        <end position="195"/>
    </location>
</feature>
<dbReference type="InterPro" id="IPR045670">
    <property type="entry name" value="DUF5916"/>
</dbReference>
<dbReference type="AlphaFoldDB" id="E4T197"/>
<dbReference type="Gene3D" id="2.60.40.1190">
    <property type="match status" value="1"/>
</dbReference>
<dbReference type="Proteomes" id="UP000008718">
    <property type="component" value="Chromosome"/>
</dbReference>
<evidence type="ECO:0000256" key="1">
    <source>
        <dbReference type="SAM" id="SignalP"/>
    </source>
</evidence>
<protein>
    <submittedName>
        <fullName evidence="4">Uncharacterized protein</fullName>
    </submittedName>
</protein>
<proteinExistence type="predicted"/>
<dbReference type="RefSeq" id="WP_013443847.1">
    <property type="nucleotide sequence ID" value="NC_014734.1"/>
</dbReference>
<dbReference type="OrthoDB" id="9786766at2"/>
<dbReference type="HOGENOM" id="CLU_016090_0_0_10"/>
<dbReference type="SUPFAM" id="SSF49344">
    <property type="entry name" value="CBD9-like"/>
    <property type="match status" value="1"/>
</dbReference>
<dbReference type="STRING" id="694427.Palpr_0316"/>
<evidence type="ECO:0000313" key="4">
    <source>
        <dbReference type="EMBL" id="ADQ78478.1"/>
    </source>
</evidence>
<feature type="domain" description="DUF5916" evidence="3">
    <location>
        <begin position="230"/>
        <end position="799"/>
    </location>
</feature>
<dbReference type="EMBL" id="CP002345">
    <property type="protein sequence ID" value="ADQ78478.1"/>
    <property type="molecule type" value="Genomic_DNA"/>
</dbReference>
<evidence type="ECO:0000259" key="2">
    <source>
        <dbReference type="Pfam" id="PF06452"/>
    </source>
</evidence>
<keyword evidence="1" id="KW-0732">Signal</keyword>
<dbReference type="CDD" id="cd09618">
    <property type="entry name" value="CBM9_like_2"/>
    <property type="match status" value="1"/>
</dbReference>
<dbReference type="InterPro" id="IPR010502">
    <property type="entry name" value="Carb-bd_dom_fam9"/>
</dbReference>